<gene>
    <name evidence="1" type="ORF">H257_13255</name>
</gene>
<dbReference type="GeneID" id="20815251"/>
<dbReference type="VEuPathDB" id="FungiDB:H257_13255"/>
<sequence>MLVALFQGENVKPTQLTYACAKMEVRGTVDEVAELFYPDDEPLANLRRLFPARPVGRADDLRKPPGTTFPYIGWRLNHRRP</sequence>
<organism evidence="1">
    <name type="scientific">Aphanomyces astaci</name>
    <name type="common">Crayfish plague agent</name>
    <dbReference type="NCBI Taxonomy" id="112090"/>
    <lineage>
        <taxon>Eukaryota</taxon>
        <taxon>Sar</taxon>
        <taxon>Stramenopiles</taxon>
        <taxon>Oomycota</taxon>
        <taxon>Saprolegniomycetes</taxon>
        <taxon>Saprolegniales</taxon>
        <taxon>Verrucalvaceae</taxon>
        <taxon>Aphanomyces</taxon>
    </lineage>
</organism>
<accession>W4FWN9</accession>
<protein>
    <submittedName>
        <fullName evidence="1">Uncharacterized protein</fullName>
    </submittedName>
</protein>
<dbReference type="EMBL" id="KI913160">
    <property type="protein sequence ID" value="ETV71356.1"/>
    <property type="molecule type" value="Genomic_DNA"/>
</dbReference>
<reference evidence="1" key="1">
    <citation type="submission" date="2013-12" db="EMBL/GenBank/DDBJ databases">
        <title>The Genome Sequence of Aphanomyces astaci APO3.</title>
        <authorList>
            <consortium name="The Broad Institute Genomics Platform"/>
            <person name="Russ C."/>
            <person name="Tyler B."/>
            <person name="van West P."/>
            <person name="Dieguez-Uribeondo J."/>
            <person name="Young S.K."/>
            <person name="Zeng Q."/>
            <person name="Gargeya S."/>
            <person name="Fitzgerald M."/>
            <person name="Abouelleil A."/>
            <person name="Alvarado L."/>
            <person name="Chapman S.B."/>
            <person name="Gainer-Dewar J."/>
            <person name="Goldberg J."/>
            <person name="Griggs A."/>
            <person name="Gujja S."/>
            <person name="Hansen M."/>
            <person name="Howarth C."/>
            <person name="Imamovic A."/>
            <person name="Ireland A."/>
            <person name="Larimer J."/>
            <person name="McCowan C."/>
            <person name="Murphy C."/>
            <person name="Pearson M."/>
            <person name="Poon T.W."/>
            <person name="Priest M."/>
            <person name="Roberts A."/>
            <person name="Saif S."/>
            <person name="Shea T."/>
            <person name="Sykes S."/>
            <person name="Wortman J."/>
            <person name="Nusbaum C."/>
            <person name="Birren B."/>
        </authorList>
    </citation>
    <scope>NUCLEOTIDE SEQUENCE [LARGE SCALE GENOMIC DNA]</scope>
    <source>
        <strain evidence="1">APO3</strain>
    </source>
</reference>
<dbReference type="RefSeq" id="XP_009839021.1">
    <property type="nucleotide sequence ID" value="XM_009840719.1"/>
</dbReference>
<proteinExistence type="predicted"/>
<evidence type="ECO:0000313" key="1">
    <source>
        <dbReference type="EMBL" id="ETV71356.1"/>
    </source>
</evidence>
<dbReference type="AlphaFoldDB" id="W4FWN9"/>
<name>W4FWN9_APHAT</name>